<accession>A0AA36MX70</accession>
<protein>
    <submittedName>
        <fullName evidence="1">Uncharacterized protein</fullName>
    </submittedName>
</protein>
<organism evidence="1 2">
    <name type="scientific">Effrenium voratum</name>
    <dbReference type="NCBI Taxonomy" id="2562239"/>
    <lineage>
        <taxon>Eukaryota</taxon>
        <taxon>Sar</taxon>
        <taxon>Alveolata</taxon>
        <taxon>Dinophyceae</taxon>
        <taxon>Suessiales</taxon>
        <taxon>Symbiodiniaceae</taxon>
        <taxon>Effrenium</taxon>
    </lineage>
</organism>
<dbReference type="Proteomes" id="UP001178507">
    <property type="component" value="Unassembled WGS sequence"/>
</dbReference>
<gene>
    <name evidence="1" type="ORF">EVOR1521_LOCUS13091</name>
</gene>
<evidence type="ECO:0000313" key="1">
    <source>
        <dbReference type="EMBL" id="CAJ1386913.1"/>
    </source>
</evidence>
<comment type="caution">
    <text evidence="1">The sequence shown here is derived from an EMBL/GenBank/DDBJ whole genome shotgun (WGS) entry which is preliminary data.</text>
</comment>
<evidence type="ECO:0000313" key="2">
    <source>
        <dbReference type="Proteomes" id="UP001178507"/>
    </source>
</evidence>
<keyword evidence="2" id="KW-1185">Reference proteome</keyword>
<reference evidence="1" key="1">
    <citation type="submission" date="2023-08" db="EMBL/GenBank/DDBJ databases">
        <authorList>
            <person name="Chen Y."/>
            <person name="Shah S."/>
            <person name="Dougan E. K."/>
            <person name="Thang M."/>
            <person name="Chan C."/>
        </authorList>
    </citation>
    <scope>NUCLEOTIDE SEQUENCE</scope>
</reference>
<name>A0AA36MX70_9DINO</name>
<sequence>MAHVCGRFHCAFTAPGLDAAPPRLLRGAGGWEGCALRRLVAEFSLGGLAHFVRCCHNGVEAEVLRATNHSKHLALEVLNFFPQPVWVAISAEPLTQSSTATLRVQTFAHSTSCLEAPAASRAGSVVLCSLTSDHIADLLYCPAFSRTEIGEHVLRLHQPGDFLHFLFASSLSVGTSAVEGLADLQCRSEVGNEVLIPTTRSSHYPMGSWQREQRGLPESGDDIYLDDGPGGLALRNVESPQAMVFEFQEVLFHGKIAL</sequence>
<dbReference type="EMBL" id="CAUJNA010001435">
    <property type="protein sequence ID" value="CAJ1386913.1"/>
    <property type="molecule type" value="Genomic_DNA"/>
</dbReference>
<proteinExistence type="predicted"/>
<dbReference type="AlphaFoldDB" id="A0AA36MX70"/>